<feature type="chain" id="PRO_5047254307" description="Polysaccharide lyase-like protein" evidence="1">
    <location>
        <begin position="24"/>
        <end position="253"/>
    </location>
</feature>
<evidence type="ECO:0000256" key="1">
    <source>
        <dbReference type="SAM" id="SignalP"/>
    </source>
</evidence>
<feature type="signal peptide" evidence="1">
    <location>
        <begin position="1"/>
        <end position="23"/>
    </location>
</feature>
<dbReference type="PROSITE" id="PS51257">
    <property type="entry name" value="PROKAR_LIPOPROTEIN"/>
    <property type="match status" value="1"/>
</dbReference>
<sequence>MKANVTMKALSVAVLGLAGFAFAGSSMAACPAGPTTAEGGAWSAKAETDGTFAVTTGGALTTECRGSSTILATAGSLASATVRDDTPTNEARYRAQFYINADALTGFTGLQGAQVLQVQSAAAGASSSRQMLRATILPGGASGKQIRFFLSNNVAPSYRTLGAPIDLAAGWNRVQIDLVTGASGSVKIWVNNGTEASPTQTIPSTGSVDNSSWVGVDRTFMGLSAPTSEYVTAQATRAVGFDEFDSRRQTFIN</sequence>
<reference evidence="2" key="1">
    <citation type="submission" date="2022-07" db="EMBL/GenBank/DDBJ databases">
        <title>Tahibacter sp., a new gammaproteobacterium isolated from the silt sample collected at pig farm.</title>
        <authorList>
            <person name="Chen H."/>
        </authorList>
    </citation>
    <scope>NUCLEOTIDE SEQUENCE</scope>
    <source>
        <strain evidence="2">P2K</strain>
    </source>
</reference>
<comment type="caution">
    <text evidence="2">The sequence shown here is derived from an EMBL/GenBank/DDBJ whole genome shotgun (WGS) entry which is preliminary data.</text>
</comment>
<dbReference type="EMBL" id="JANFQO010000025">
    <property type="protein sequence ID" value="MCQ4167162.1"/>
    <property type="molecule type" value="Genomic_DNA"/>
</dbReference>
<evidence type="ECO:0008006" key="4">
    <source>
        <dbReference type="Google" id="ProtNLM"/>
    </source>
</evidence>
<keyword evidence="1" id="KW-0732">Signal</keyword>
<dbReference type="Proteomes" id="UP001165498">
    <property type="component" value="Unassembled WGS sequence"/>
</dbReference>
<protein>
    <recommendedName>
        <fullName evidence="4">Polysaccharide lyase-like protein</fullName>
    </recommendedName>
</protein>
<proteinExistence type="predicted"/>
<evidence type="ECO:0000313" key="3">
    <source>
        <dbReference type="Proteomes" id="UP001165498"/>
    </source>
</evidence>
<gene>
    <name evidence="2" type="ORF">NM961_20805</name>
</gene>
<name>A0ABT1QY03_9GAMM</name>
<accession>A0ABT1QY03</accession>
<evidence type="ECO:0000313" key="2">
    <source>
        <dbReference type="EMBL" id="MCQ4167162.1"/>
    </source>
</evidence>
<organism evidence="2 3">
    <name type="scientific">Tahibacter harae</name>
    <dbReference type="NCBI Taxonomy" id="2963937"/>
    <lineage>
        <taxon>Bacteria</taxon>
        <taxon>Pseudomonadati</taxon>
        <taxon>Pseudomonadota</taxon>
        <taxon>Gammaproteobacteria</taxon>
        <taxon>Lysobacterales</taxon>
        <taxon>Rhodanobacteraceae</taxon>
        <taxon>Tahibacter</taxon>
    </lineage>
</organism>
<dbReference type="RefSeq" id="WP_255916348.1">
    <property type="nucleotide sequence ID" value="NZ_JANFQO010000025.1"/>
</dbReference>
<keyword evidence="3" id="KW-1185">Reference proteome</keyword>